<dbReference type="RefSeq" id="WP_317543031.1">
    <property type="nucleotide sequence ID" value="NZ_JAWLKB010000008.1"/>
</dbReference>
<evidence type="ECO:0000313" key="3">
    <source>
        <dbReference type="Proteomes" id="UP001185927"/>
    </source>
</evidence>
<comment type="caution">
    <text evidence="2">The sequence shown here is derived from an EMBL/GenBank/DDBJ whole genome shotgun (WGS) entry which is preliminary data.</text>
</comment>
<feature type="transmembrane region" description="Helical" evidence="1">
    <location>
        <begin position="93"/>
        <end position="113"/>
    </location>
</feature>
<feature type="transmembrane region" description="Helical" evidence="1">
    <location>
        <begin position="21"/>
        <end position="41"/>
    </location>
</feature>
<feature type="transmembrane region" description="Helical" evidence="1">
    <location>
        <begin position="47"/>
        <end position="72"/>
    </location>
</feature>
<name>A0ABU4BX17_RHOGO</name>
<reference evidence="2 3" key="1">
    <citation type="submission" date="2023-10" db="EMBL/GenBank/DDBJ databases">
        <title>Development of a sustainable strategy for remediation of hydrocarbon-contaminated territories based on the waste exchange concept.</title>
        <authorList>
            <person name="Krivoruchko A."/>
        </authorList>
    </citation>
    <scope>NUCLEOTIDE SEQUENCE [LARGE SCALE GENOMIC DNA]</scope>
    <source>
        <strain evidence="2 3">IEGM 1203</strain>
    </source>
</reference>
<keyword evidence="3" id="KW-1185">Reference proteome</keyword>
<dbReference type="Proteomes" id="UP001185927">
    <property type="component" value="Unassembled WGS sequence"/>
</dbReference>
<keyword evidence="1" id="KW-0472">Membrane</keyword>
<accession>A0ABU4BX17</accession>
<feature type="transmembrane region" description="Helical" evidence="1">
    <location>
        <begin position="119"/>
        <end position="141"/>
    </location>
</feature>
<protein>
    <submittedName>
        <fullName evidence="2">Uncharacterized protein</fullName>
    </submittedName>
</protein>
<dbReference type="EMBL" id="JAWLKB010000008">
    <property type="protein sequence ID" value="MDV6268769.1"/>
    <property type="molecule type" value="Genomic_DNA"/>
</dbReference>
<evidence type="ECO:0000313" key="2">
    <source>
        <dbReference type="EMBL" id="MDV6268769.1"/>
    </source>
</evidence>
<proteinExistence type="predicted"/>
<keyword evidence="1" id="KW-1133">Transmembrane helix</keyword>
<sequence>MEPLEPMRPVSVQAPIQTSTPRWKSAAAMLGTMCVFAYALLSTRTGAGPVVMGVAVGVVGIVLYAMSISRTLRENSGKRIPMWGAPPVSPREMDLLAGVGMPLFAAGTLTALRASGMNWSYLFLGLCVMVSVLALILPALIHNSRVKRALSA</sequence>
<gene>
    <name evidence="2" type="ORF">R3Q16_19325</name>
</gene>
<keyword evidence="1" id="KW-0812">Transmembrane</keyword>
<evidence type="ECO:0000256" key="1">
    <source>
        <dbReference type="SAM" id="Phobius"/>
    </source>
</evidence>
<organism evidence="2 3">
    <name type="scientific">Rhodococcus globerulus</name>
    <dbReference type="NCBI Taxonomy" id="33008"/>
    <lineage>
        <taxon>Bacteria</taxon>
        <taxon>Bacillati</taxon>
        <taxon>Actinomycetota</taxon>
        <taxon>Actinomycetes</taxon>
        <taxon>Mycobacteriales</taxon>
        <taxon>Nocardiaceae</taxon>
        <taxon>Rhodococcus</taxon>
    </lineage>
</organism>